<evidence type="ECO:0000256" key="2">
    <source>
        <dbReference type="ARBA" id="ARBA00022553"/>
    </source>
</evidence>
<keyword evidence="2" id="KW-0597">Phosphoprotein</keyword>
<evidence type="ECO:0000256" key="8">
    <source>
        <dbReference type="ARBA" id="ARBA00023136"/>
    </source>
</evidence>
<dbReference type="AlphaFoldDB" id="A0A6L2LGY0"/>
<evidence type="ECO:0000256" key="3">
    <source>
        <dbReference type="ARBA" id="ARBA00022614"/>
    </source>
</evidence>
<proteinExistence type="predicted"/>
<dbReference type="FunFam" id="3.80.10.10:FF:000722">
    <property type="entry name" value="Leucine-rich repeat receptor-like protein kinase"/>
    <property type="match status" value="1"/>
</dbReference>
<dbReference type="Pfam" id="PF13855">
    <property type="entry name" value="LRR_8"/>
    <property type="match status" value="1"/>
</dbReference>
<evidence type="ECO:0000256" key="1">
    <source>
        <dbReference type="ARBA" id="ARBA00004479"/>
    </source>
</evidence>
<dbReference type="InterPro" id="IPR032675">
    <property type="entry name" value="LRR_dom_sf"/>
</dbReference>
<gene>
    <name evidence="10" type="ORF">Tci_033041</name>
</gene>
<comment type="subcellular location">
    <subcellularLocation>
        <location evidence="1">Membrane</location>
        <topology evidence="1">Single-pass type I membrane protein</topology>
    </subcellularLocation>
</comment>
<reference evidence="10" key="1">
    <citation type="journal article" date="2019" name="Sci. Rep.">
        <title>Draft genome of Tanacetum cinerariifolium, the natural source of mosquito coil.</title>
        <authorList>
            <person name="Yamashiro T."/>
            <person name="Shiraishi A."/>
            <person name="Satake H."/>
            <person name="Nakayama K."/>
        </authorList>
    </citation>
    <scope>NUCLEOTIDE SEQUENCE</scope>
</reference>
<name>A0A6L2LGY0_TANCI</name>
<keyword evidence="3" id="KW-0433">Leucine-rich repeat</keyword>
<protein>
    <submittedName>
        <fullName evidence="10">Leucine-rich repeat-containing protein</fullName>
    </submittedName>
</protein>
<dbReference type="InterPro" id="IPR001611">
    <property type="entry name" value="Leu-rich_rpt"/>
</dbReference>
<accession>A0A6L2LGY0</accession>
<keyword evidence="9" id="KW-0325">Glycoprotein</keyword>
<comment type="caution">
    <text evidence="10">The sequence shown here is derived from an EMBL/GenBank/DDBJ whole genome shotgun (WGS) entry which is preliminary data.</text>
</comment>
<dbReference type="Gene3D" id="3.80.10.10">
    <property type="entry name" value="Ribonuclease Inhibitor"/>
    <property type="match status" value="1"/>
</dbReference>
<evidence type="ECO:0000256" key="9">
    <source>
        <dbReference type="ARBA" id="ARBA00023180"/>
    </source>
</evidence>
<evidence type="ECO:0000313" key="10">
    <source>
        <dbReference type="EMBL" id="GEU61063.1"/>
    </source>
</evidence>
<evidence type="ECO:0000256" key="7">
    <source>
        <dbReference type="ARBA" id="ARBA00022989"/>
    </source>
</evidence>
<keyword evidence="6" id="KW-0677">Repeat</keyword>
<keyword evidence="8" id="KW-0472">Membrane</keyword>
<dbReference type="PANTHER" id="PTHR48063">
    <property type="entry name" value="LRR RECEPTOR-LIKE KINASE"/>
    <property type="match status" value="1"/>
</dbReference>
<organism evidence="10">
    <name type="scientific">Tanacetum cinerariifolium</name>
    <name type="common">Dalmatian daisy</name>
    <name type="synonym">Chrysanthemum cinerariifolium</name>
    <dbReference type="NCBI Taxonomy" id="118510"/>
    <lineage>
        <taxon>Eukaryota</taxon>
        <taxon>Viridiplantae</taxon>
        <taxon>Streptophyta</taxon>
        <taxon>Embryophyta</taxon>
        <taxon>Tracheophyta</taxon>
        <taxon>Spermatophyta</taxon>
        <taxon>Magnoliopsida</taxon>
        <taxon>eudicotyledons</taxon>
        <taxon>Gunneridae</taxon>
        <taxon>Pentapetalae</taxon>
        <taxon>asterids</taxon>
        <taxon>campanulids</taxon>
        <taxon>Asterales</taxon>
        <taxon>Asteraceae</taxon>
        <taxon>Asteroideae</taxon>
        <taxon>Anthemideae</taxon>
        <taxon>Anthemidinae</taxon>
        <taxon>Tanacetum</taxon>
    </lineage>
</organism>
<keyword evidence="5" id="KW-0732">Signal</keyword>
<sequence length="289" mass="31895">MGLLGLRWLNLSGNHLTGRIPEEIGKMTLLESLDLSVNQIDGRIPWSMSRLTTLNWLNLSSNQLTGEIPTSTQFQSFNESSFLGNSLCGPPLAVLCNRKRVAPDANTRGEVELNEDDSDGKNWGFIISIKVHFLISSMGVVYVLTTPIPEDGENTTMDQLRRMARWDNDDYVCIGLILNDDSDLHLTPYLRSSNSTHVESSTLIQNPVTIISGPAGVVQLSSNTRAEPYPSTSNPIRIIPSPAGIVQEAKLLKEKVFILDSDGALMSTQKYMQKIIKDVGEDDDFNSEA</sequence>
<keyword evidence="4" id="KW-0812">Transmembrane</keyword>
<dbReference type="SUPFAM" id="SSF52058">
    <property type="entry name" value="L domain-like"/>
    <property type="match status" value="1"/>
</dbReference>
<dbReference type="EMBL" id="BKCJ010004442">
    <property type="protein sequence ID" value="GEU61063.1"/>
    <property type="molecule type" value="Genomic_DNA"/>
</dbReference>
<keyword evidence="7" id="KW-1133">Transmembrane helix</keyword>
<evidence type="ECO:0000256" key="4">
    <source>
        <dbReference type="ARBA" id="ARBA00022692"/>
    </source>
</evidence>
<dbReference type="PANTHER" id="PTHR48063:SF112">
    <property type="entry name" value="RECEPTOR LIKE PROTEIN 30-LIKE"/>
    <property type="match status" value="1"/>
</dbReference>
<evidence type="ECO:0000256" key="5">
    <source>
        <dbReference type="ARBA" id="ARBA00022729"/>
    </source>
</evidence>
<dbReference type="InterPro" id="IPR046956">
    <property type="entry name" value="RLP23-like"/>
</dbReference>
<evidence type="ECO:0000256" key="6">
    <source>
        <dbReference type="ARBA" id="ARBA00022737"/>
    </source>
</evidence>
<dbReference type="GO" id="GO:0016020">
    <property type="term" value="C:membrane"/>
    <property type="evidence" value="ECO:0007669"/>
    <property type="project" value="UniProtKB-SubCell"/>
</dbReference>